<feature type="transmembrane region" description="Helical" evidence="1">
    <location>
        <begin position="209"/>
        <end position="231"/>
    </location>
</feature>
<accession>A0A1R2CFF1</accession>
<dbReference type="Pfam" id="PF00566">
    <property type="entry name" value="RabGAP-TBC"/>
    <property type="match status" value="1"/>
</dbReference>
<keyword evidence="4" id="KW-1185">Reference proteome</keyword>
<organism evidence="3 4">
    <name type="scientific">Stentor coeruleus</name>
    <dbReference type="NCBI Taxonomy" id="5963"/>
    <lineage>
        <taxon>Eukaryota</taxon>
        <taxon>Sar</taxon>
        <taxon>Alveolata</taxon>
        <taxon>Ciliophora</taxon>
        <taxon>Postciliodesmatophora</taxon>
        <taxon>Heterotrichea</taxon>
        <taxon>Heterotrichida</taxon>
        <taxon>Stentoridae</taxon>
        <taxon>Stentor</taxon>
    </lineage>
</organism>
<dbReference type="InterPro" id="IPR035969">
    <property type="entry name" value="Rab-GAP_TBC_sf"/>
</dbReference>
<dbReference type="Gene3D" id="1.10.8.270">
    <property type="entry name" value="putative rabgap domain of human tbc1 domain family member 14 like domains"/>
    <property type="match status" value="1"/>
</dbReference>
<evidence type="ECO:0000313" key="3">
    <source>
        <dbReference type="EMBL" id="OMJ87734.1"/>
    </source>
</evidence>
<dbReference type="PROSITE" id="PS50086">
    <property type="entry name" value="TBC_RABGAP"/>
    <property type="match status" value="1"/>
</dbReference>
<keyword evidence="1" id="KW-0812">Transmembrane</keyword>
<dbReference type="Proteomes" id="UP000187209">
    <property type="component" value="Unassembled WGS sequence"/>
</dbReference>
<dbReference type="SMART" id="SM00164">
    <property type="entry name" value="TBC"/>
    <property type="match status" value="1"/>
</dbReference>
<proteinExistence type="predicted"/>
<dbReference type="OrthoDB" id="313278at2759"/>
<dbReference type="GO" id="GO:0031267">
    <property type="term" value="F:small GTPase binding"/>
    <property type="evidence" value="ECO:0007669"/>
    <property type="project" value="TreeGrafter"/>
</dbReference>
<dbReference type="PANTHER" id="PTHR47219:SF9">
    <property type="entry name" value="GTPASE ACTIVATING PROTEIN AND CENTROSOME-ASSOCIATED, ISOFORM B"/>
    <property type="match status" value="1"/>
</dbReference>
<dbReference type="InterPro" id="IPR000195">
    <property type="entry name" value="Rab-GAP-TBC_dom"/>
</dbReference>
<gene>
    <name evidence="3" type="ORF">SteCoe_10477</name>
</gene>
<reference evidence="3 4" key="1">
    <citation type="submission" date="2016-11" db="EMBL/GenBank/DDBJ databases">
        <title>The macronuclear genome of Stentor coeruleus: a giant cell with tiny introns.</title>
        <authorList>
            <person name="Slabodnick M."/>
            <person name="Ruby J.G."/>
            <person name="Reiff S.B."/>
            <person name="Swart E.C."/>
            <person name="Gosai S."/>
            <person name="Prabakaran S."/>
            <person name="Witkowska E."/>
            <person name="Larue G.E."/>
            <person name="Fisher S."/>
            <person name="Freeman R.M."/>
            <person name="Gunawardena J."/>
            <person name="Chu W."/>
            <person name="Stover N.A."/>
            <person name="Gregory B.D."/>
            <person name="Nowacki M."/>
            <person name="Derisi J."/>
            <person name="Roy S.W."/>
            <person name="Marshall W.F."/>
            <person name="Sood P."/>
        </authorList>
    </citation>
    <scope>NUCLEOTIDE SEQUENCE [LARGE SCALE GENOMIC DNA]</scope>
    <source>
        <strain evidence="3">WM001</strain>
    </source>
</reference>
<dbReference type="PANTHER" id="PTHR47219">
    <property type="entry name" value="RAB GTPASE-ACTIVATING PROTEIN 1-LIKE"/>
    <property type="match status" value="1"/>
</dbReference>
<dbReference type="GO" id="GO:0005096">
    <property type="term" value="F:GTPase activator activity"/>
    <property type="evidence" value="ECO:0007669"/>
    <property type="project" value="TreeGrafter"/>
</dbReference>
<dbReference type="EMBL" id="MPUH01000169">
    <property type="protein sequence ID" value="OMJ87734.1"/>
    <property type="molecule type" value="Genomic_DNA"/>
</dbReference>
<dbReference type="SUPFAM" id="SSF47923">
    <property type="entry name" value="Ypt/Rab-GAP domain of gyp1p"/>
    <property type="match status" value="2"/>
</dbReference>
<comment type="caution">
    <text evidence="3">The sequence shown here is derived from an EMBL/GenBank/DDBJ whole genome shotgun (WGS) entry which is preliminary data.</text>
</comment>
<keyword evidence="1" id="KW-1133">Transmembrane helix</keyword>
<evidence type="ECO:0000313" key="4">
    <source>
        <dbReference type="Proteomes" id="UP000187209"/>
    </source>
</evidence>
<dbReference type="Gene3D" id="1.10.472.80">
    <property type="entry name" value="Ypt/Rab-GAP domain of gyp1p, domain 3"/>
    <property type="match status" value="1"/>
</dbReference>
<evidence type="ECO:0000259" key="2">
    <source>
        <dbReference type="PROSITE" id="PS50086"/>
    </source>
</evidence>
<evidence type="ECO:0000256" key="1">
    <source>
        <dbReference type="SAM" id="Phobius"/>
    </source>
</evidence>
<name>A0A1R2CFF1_9CILI</name>
<keyword evidence="1" id="KW-0472">Membrane</keyword>
<feature type="domain" description="Rab-GAP TBC" evidence="2">
    <location>
        <begin position="48"/>
        <end position="218"/>
    </location>
</feature>
<protein>
    <recommendedName>
        <fullName evidence="2">Rab-GAP TBC domain-containing protein</fullName>
    </recommendedName>
</protein>
<dbReference type="InterPro" id="IPR050302">
    <property type="entry name" value="Rab_GAP_TBC_domain"/>
</dbReference>
<sequence>MQFGTDQDIPNCRCNEENCSFFLVKGLRFLFPDCSPCWRALEWEKKCEIPNDYQSVYGKLVKSGENYQSADVHQIDLDLNRTFPTTKLFGSDTKLALRRVLISISLFEPAVGYVQGMNFLAGSIMWHTTESKSFWFMINLLRKYEMRRNFLPGLPGLAKHSQILELLLFEQYPNFFCYLNEHRADVSVYITEWCFTLFAKIVPIYEMGMILHGFFLNGWVFFYKVVLAIIFRLKEKLLCLRDPADILTIIKPSEVYKKGRTNFIKSLSAGSENLTWAELLDEAENINLDKDYIEFLISNI</sequence>
<dbReference type="AlphaFoldDB" id="A0A1R2CFF1"/>